<dbReference type="PANTHER" id="PTHR11473:SF16">
    <property type="entry name" value="TRYPTOPHAN 5-HYDROXYLASE 2"/>
    <property type="match status" value="1"/>
</dbReference>
<accession>A0A232F157</accession>
<dbReference type="GO" id="GO:0004510">
    <property type="term" value="F:tryptophan 5-monooxygenase activity"/>
    <property type="evidence" value="ECO:0007669"/>
    <property type="project" value="TreeGrafter"/>
</dbReference>
<keyword evidence="3" id="KW-0479">Metal-binding</keyword>
<dbReference type="OrthoDB" id="983542at2759"/>
<keyword evidence="5" id="KW-0408">Iron</keyword>
<dbReference type="Proteomes" id="UP000215335">
    <property type="component" value="Unassembled WGS sequence"/>
</dbReference>
<dbReference type="InterPro" id="IPR036951">
    <property type="entry name" value="ArAA_hydroxylase_sf"/>
</dbReference>
<dbReference type="Gene3D" id="1.10.800.10">
    <property type="entry name" value="Aromatic amino acid hydroxylase"/>
    <property type="match status" value="1"/>
</dbReference>
<name>A0A232F157_9HYME</name>
<protein>
    <recommendedName>
        <fullName evidence="7">Biopterin-dependent aromatic amino acid hydroxylase family profile domain-containing protein</fullName>
    </recommendedName>
</protein>
<evidence type="ECO:0000256" key="5">
    <source>
        <dbReference type="ARBA" id="ARBA00023004"/>
    </source>
</evidence>
<keyword evidence="4" id="KW-0560">Oxidoreductase</keyword>
<dbReference type="InterPro" id="IPR019774">
    <property type="entry name" value="Aromatic-AA_hydroxylase_C"/>
</dbReference>
<dbReference type="GO" id="GO:0043005">
    <property type="term" value="C:neuron projection"/>
    <property type="evidence" value="ECO:0007669"/>
    <property type="project" value="TreeGrafter"/>
</dbReference>
<dbReference type="SUPFAM" id="SSF56534">
    <property type="entry name" value="Aromatic aminoacid monoxygenases, catalytic and oligomerization domains"/>
    <property type="match status" value="1"/>
</dbReference>
<keyword evidence="9" id="KW-1185">Reference proteome</keyword>
<evidence type="ECO:0000256" key="1">
    <source>
        <dbReference type="ARBA" id="ARBA00001954"/>
    </source>
</evidence>
<comment type="cofactor">
    <cofactor evidence="1">
        <name>Fe(2+)</name>
        <dbReference type="ChEBI" id="CHEBI:29033"/>
    </cofactor>
</comment>
<dbReference type="SUPFAM" id="SSF55021">
    <property type="entry name" value="ACT-like"/>
    <property type="match status" value="1"/>
</dbReference>
<dbReference type="PROSITE" id="PS51410">
    <property type="entry name" value="BH4_AAA_HYDROXYL_2"/>
    <property type="match status" value="1"/>
</dbReference>
<dbReference type="CDD" id="cd04929">
    <property type="entry name" value="ACT_TPH"/>
    <property type="match status" value="1"/>
</dbReference>
<sequence>MSGSGKGLLGMWLYRRDEEWTIKEGSPLHKSRDVPAVEKVANGDTKNSVVFSLKNQVGGLARALQVFQASFIHICTLSYNLFILLVKLKDLGVNVVHIESRKSVRRGSEYEILVDVECDSRRMEQLTRMLSREVAAINLAQYEEIGSVPHPPLSAAPSFDFSEVDMVWFPRKIADLDQAQRVLMYGAELDADHPGFKDPVYRKRREQFVDIANNYKYGMPIPKIQYTAEEVKTW</sequence>
<dbReference type="STRING" id="543379.A0A232F157"/>
<proteinExistence type="inferred from homology"/>
<reference evidence="8 9" key="1">
    <citation type="journal article" date="2017" name="Curr. Biol.">
        <title>The Evolution of Venom by Co-option of Single-Copy Genes.</title>
        <authorList>
            <person name="Martinson E.O."/>
            <person name="Mrinalini"/>
            <person name="Kelkar Y.D."/>
            <person name="Chang C.H."/>
            <person name="Werren J.H."/>
        </authorList>
    </citation>
    <scope>NUCLEOTIDE SEQUENCE [LARGE SCALE GENOMIC DNA]</scope>
    <source>
        <strain evidence="8 9">Alberta</strain>
        <tissue evidence="8">Whole body</tissue>
    </source>
</reference>
<gene>
    <name evidence="8" type="ORF">TSAR_009620</name>
</gene>
<feature type="domain" description="Biopterin-dependent aromatic amino acid hydroxylase family profile" evidence="7">
    <location>
        <begin position="153"/>
        <end position="234"/>
    </location>
</feature>
<evidence type="ECO:0000256" key="6">
    <source>
        <dbReference type="ARBA" id="ARBA00023033"/>
    </source>
</evidence>
<comment type="similarity">
    <text evidence="2">Belongs to the biopterin-dependent aromatic amino acid hydroxylase family.</text>
</comment>
<dbReference type="InterPro" id="IPR001273">
    <property type="entry name" value="ArAA_hydroxylase"/>
</dbReference>
<evidence type="ECO:0000313" key="8">
    <source>
        <dbReference type="EMBL" id="OXU24435.1"/>
    </source>
</evidence>
<dbReference type="InterPro" id="IPR045865">
    <property type="entry name" value="ACT-like_dom_sf"/>
</dbReference>
<dbReference type="PANTHER" id="PTHR11473">
    <property type="entry name" value="AROMATIC AMINO ACID HYDROXYLASE"/>
    <property type="match status" value="1"/>
</dbReference>
<organism evidence="8 9">
    <name type="scientific">Trichomalopsis sarcophagae</name>
    <dbReference type="NCBI Taxonomy" id="543379"/>
    <lineage>
        <taxon>Eukaryota</taxon>
        <taxon>Metazoa</taxon>
        <taxon>Ecdysozoa</taxon>
        <taxon>Arthropoda</taxon>
        <taxon>Hexapoda</taxon>
        <taxon>Insecta</taxon>
        <taxon>Pterygota</taxon>
        <taxon>Neoptera</taxon>
        <taxon>Endopterygota</taxon>
        <taxon>Hymenoptera</taxon>
        <taxon>Apocrita</taxon>
        <taxon>Proctotrupomorpha</taxon>
        <taxon>Chalcidoidea</taxon>
        <taxon>Pteromalidae</taxon>
        <taxon>Pteromalinae</taxon>
        <taxon>Trichomalopsis</taxon>
    </lineage>
</organism>
<evidence type="ECO:0000259" key="7">
    <source>
        <dbReference type="PROSITE" id="PS51410"/>
    </source>
</evidence>
<dbReference type="AlphaFoldDB" id="A0A232F157"/>
<keyword evidence="6" id="KW-0503">Monooxygenase</keyword>
<comment type="caution">
    <text evidence="8">The sequence shown here is derived from an EMBL/GenBank/DDBJ whole genome shotgun (WGS) entry which is preliminary data.</text>
</comment>
<evidence type="ECO:0000256" key="4">
    <source>
        <dbReference type="ARBA" id="ARBA00023002"/>
    </source>
</evidence>
<dbReference type="InterPro" id="IPR036329">
    <property type="entry name" value="Aro-AA_hydroxylase_C_sf"/>
</dbReference>
<evidence type="ECO:0000313" key="9">
    <source>
        <dbReference type="Proteomes" id="UP000215335"/>
    </source>
</evidence>
<dbReference type="EMBL" id="NNAY01001299">
    <property type="protein sequence ID" value="OXU24435.1"/>
    <property type="molecule type" value="Genomic_DNA"/>
</dbReference>
<dbReference type="Pfam" id="PF00351">
    <property type="entry name" value="Biopterin_H"/>
    <property type="match status" value="1"/>
</dbReference>
<dbReference type="GO" id="GO:0005506">
    <property type="term" value="F:iron ion binding"/>
    <property type="evidence" value="ECO:0007669"/>
    <property type="project" value="InterPro"/>
</dbReference>
<evidence type="ECO:0000256" key="2">
    <source>
        <dbReference type="ARBA" id="ARBA00009712"/>
    </source>
</evidence>
<evidence type="ECO:0000256" key="3">
    <source>
        <dbReference type="ARBA" id="ARBA00022723"/>
    </source>
</evidence>
<dbReference type="GO" id="GO:0009072">
    <property type="term" value="P:aromatic amino acid metabolic process"/>
    <property type="evidence" value="ECO:0007669"/>
    <property type="project" value="InterPro"/>
</dbReference>